<feature type="DNA-binding region" description="H-T-H motif" evidence="5">
    <location>
        <begin position="45"/>
        <end position="64"/>
    </location>
</feature>
<organism evidence="8 9">
    <name type="scientific">Arthrobacter mobilis</name>
    <dbReference type="NCBI Taxonomy" id="2724944"/>
    <lineage>
        <taxon>Bacteria</taxon>
        <taxon>Bacillati</taxon>
        <taxon>Actinomycetota</taxon>
        <taxon>Actinomycetes</taxon>
        <taxon>Micrococcales</taxon>
        <taxon>Micrococcaceae</taxon>
        <taxon>Arthrobacter</taxon>
    </lineage>
</organism>
<name>A0A7X6H9T1_9MICC</name>
<protein>
    <submittedName>
        <fullName evidence="8">TetR/AcrR family transcriptional regulator</fullName>
    </submittedName>
</protein>
<dbReference type="SUPFAM" id="SSF48498">
    <property type="entry name" value="Tetracyclin repressor-like, C-terminal domain"/>
    <property type="match status" value="1"/>
</dbReference>
<evidence type="ECO:0000256" key="2">
    <source>
        <dbReference type="ARBA" id="ARBA00023015"/>
    </source>
</evidence>
<keyword evidence="3 5" id="KW-0238">DNA-binding</keyword>
<evidence type="ECO:0000313" key="9">
    <source>
        <dbReference type="Proteomes" id="UP000544090"/>
    </source>
</evidence>
<evidence type="ECO:0000256" key="1">
    <source>
        <dbReference type="ARBA" id="ARBA00022491"/>
    </source>
</evidence>
<dbReference type="RefSeq" id="WP_168484453.1">
    <property type="nucleotide sequence ID" value="NZ_JAAZSQ010000001.1"/>
</dbReference>
<dbReference type="EMBL" id="JAAZSQ010000001">
    <property type="protein sequence ID" value="NKX53104.1"/>
    <property type="molecule type" value="Genomic_DNA"/>
</dbReference>
<dbReference type="PRINTS" id="PR00455">
    <property type="entry name" value="HTHTETR"/>
</dbReference>
<keyword evidence="1" id="KW-0678">Repressor</keyword>
<gene>
    <name evidence="8" type="ORF">HGG74_00850</name>
</gene>
<dbReference type="Pfam" id="PF00440">
    <property type="entry name" value="TetR_N"/>
    <property type="match status" value="1"/>
</dbReference>
<dbReference type="Proteomes" id="UP000544090">
    <property type="component" value="Unassembled WGS sequence"/>
</dbReference>
<keyword evidence="4" id="KW-0804">Transcription</keyword>
<feature type="compositionally biased region" description="Low complexity" evidence="6">
    <location>
        <begin position="1"/>
        <end position="17"/>
    </location>
</feature>
<dbReference type="PANTHER" id="PTHR30055:SF234">
    <property type="entry name" value="HTH-TYPE TRANSCRIPTIONAL REGULATOR BETI"/>
    <property type="match status" value="1"/>
</dbReference>
<dbReference type="GO" id="GO:0000976">
    <property type="term" value="F:transcription cis-regulatory region binding"/>
    <property type="evidence" value="ECO:0007669"/>
    <property type="project" value="TreeGrafter"/>
</dbReference>
<dbReference type="InterPro" id="IPR009057">
    <property type="entry name" value="Homeodomain-like_sf"/>
</dbReference>
<keyword evidence="9" id="KW-1185">Reference proteome</keyword>
<evidence type="ECO:0000259" key="7">
    <source>
        <dbReference type="PROSITE" id="PS50977"/>
    </source>
</evidence>
<evidence type="ECO:0000256" key="6">
    <source>
        <dbReference type="SAM" id="MobiDB-lite"/>
    </source>
</evidence>
<dbReference type="InterPro" id="IPR050109">
    <property type="entry name" value="HTH-type_TetR-like_transc_reg"/>
</dbReference>
<dbReference type="InterPro" id="IPR036271">
    <property type="entry name" value="Tet_transcr_reg_TetR-rel_C_sf"/>
</dbReference>
<evidence type="ECO:0000313" key="8">
    <source>
        <dbReference type="EMBL" id="NKX53104.1"/>
    </source>
</evidence>
<comment type="caution">
    <text evidence="8">The sequence shown here is derived from an EMBL/GenBank/DDBJ whole genome shotgun (WGS) entry which is preliminary data.</text>
</comment>
<dbReference type="AlphaFoldDB" id="A0A7X6H9T1"/>
<keyword evidence="2" id="KW-0805">Transcription regulation</keyword>
<evidence type="ECO:0000256" key="3">
    <source>
        <dbReference type="ARBA" id="ARBA00023125"/>
    </source>
</evidence>
<reference evidence="8 9" key="1">
    <citation type="submission" date="2020-04" db="EMBL/GenBank/DDBJ databases">
        <title>Arthrobacter sp. nov.</title>
        <authorList>
            <person name="Liu S."/>
        </authorList>
    </citation>
    <scope>NUCLEOTIDE SEQUENCE [LARGE SCALE GENOMIC DNA]</scope>
    <source>
        <strain evidence="8 9">E918</strain>
    </source>
</reference>
<dbReference type="PROSITE" id="PS50977">
    <property type="entry name" value="HTH_TETR_2"/>
    <property type="match status" value="1"/>
</dbReference>
<dbReference type="Gene3D" id="1.10.357.10">
    <property type="entry name" value="Tetracycline Repressor, domain 2"/>
    <property type="match status" value="1"/>
</dbReference>
<dbReference type="Pfam" id="PF13977">
    <property type="entry name" value="TetR_C_6"/>
    <property type="match status" value="1"/>
</dbReference>
<proteinExistence type="predicted"/>
<sequence length="212" mass="22923">MPTPASPTTAPPGSGAALPEDHPRRRLILDAAERLLAAHGYDGIRLRDIAKEAGISIGLIQHYFETRDDVVHEMLVTACERRARDWQQLALRKQDPSAKVRALLEGAVTNHEHCTVWLESCAAASRHKEVQPVVASTNNTWRDALMAAITEGVAAGDFEPAAPVEQIVDIFVALIDGLILAVATRDPKITPDYTATLLLATARAQLRSDLGG</sequence>
<dbReference type="PANTHER" id="PTHR30055">
    <property type="entry name" value="HTH-TYPE TRANSCRIPTIONAL REGULATOR RUTR"/>
    <property type="match status" value="1"/>
</dbReference>
<dbReference type="SUPFAM" id="SSF46689">
    <property type="entry name" value="Homeodomain-like"/>
    <property type="match status" value="1"/>
</dbReference>
<evidence type="ECO:0000256" key="4">
    <source>
        <dbReference type="ARBA" id="ARBA00023163"/>
    </source>
</evidence>
<dbReference type="InterPro" id="IPR001647">
    <property type="entry name" value="HTH_TetR"/>
</dbReference>
<dbReference type="InterPro" id="IPR039538">
    <property type="entry name" value="BetI_C"/>
</dbReference>
<feature type="region of interest" description="Disordered" evidence="6">
    <location>
        <begin position="1"/>
        <end position="21"/>
    </location>
</feature>
<evidence type="ECO:0000256" key="5">
    <source>
        <dbReference type="PROSITE-ProRule" id="PRU00335"/>
    </source>
</evidence>
<accession>A0A7X6H9T1</accession>
<dbReference type="GO" id="GO:0003700">
    <property type="term" value="F:DNA-binding transcription factor activity"/>
    <property type="evidence" value="ECO:0007669"/>
    <property type="project" value="TreeGrafter"/>
</dbReference>
<feature type="domain" description="HTH tetR-type" evidence="7">
    <location>
        <begin position="22"/>
        <end position="82"/>
    </location>
</feature>